<feature type="transmembrane region" description="Helical" evidence="1">
    <location>
        <begin position="24"/>
        <end position="44"/>
    </location>
</feature>
<name>A0A061IV91_TRYRA</name>
<evidence type="ECO:0000256" key="1">
    <source>
        <dbReference type="SAM" id="Phobius"/>
    </source>
</evidence>
<sequence>MVVRCWSFLFASHCVVCFWMYHHLLFLFPLFFFWCCCFFFFFFCHCNEESSLATLWYISCQRDRRRLGAPHTSILPYCRCDGVPRSCGGVKGV</sequence>
<evidence type="ECO:0000313" key="3">
    <source>
        <dbReference type="Proteomes" id="UP000031737"/>
    </source>
</evidence>
<protein>
    <submittedName>
        <fullName evidence="2">Uncharacterized protein</fullName>
    </submittedName>
</protein>
<dbReference type="Proteomes" id="UP000031737">
    <property type="component" value="Unassembled WGS sequence"/>
</dbReference>
<dbReference type="AlphaFoldDB" id="A0A061IV91"/>
<dbReference type="EMBL" id="AUPL01007730">
    <property type="protein sequence ID" value="ESL04967.1"/>
    <property type="molecule type" value="Genomic_DNA"/>
</dbReference>
<comment type="caution">
    <text evidence="2">The sequence shown here is derived from an EMBL/GenBank/DDBJ whole genome shotgun (WGS) entry which is preliminary data.</text>
</comment>
<organism evidence="2 3">
    <name type="scientific">Trypanosoma rangeli SC58</name>
    <dbReference type="NCBI Taxonomy" id="429131"/>
    <lineage>
        <taxon>Eukaryota</taxon>
        <taxon>Discoba</taxon>
        <taxon>Euglenozoa</taxon>
        <taxon>Kinetoplastea</taxon>
        <taxon>Metakinetoplastina</taxon>
        <taxon>Trypanosomatida</taxon>
        <taxon>Trypanosomatidae</taxon>
        <taxon>Trypanosoma</taxon>
        <taxon>Herpetosoma</taxon>
    </lineage>
</organism>
<keyword evidence="1" id="KW-0812">Transmembrane</keyword>
<reference evidence="2 3" key="1">
    <citation type="submission" date="2013-07" db="EMBL/GenBank/DDBJ databases">
        <authorList>
            <person name="Stoco P.H."/>
            <person name="Wagner G."/>
            <person name="Gerber A."/>
            <person name="Zaha A."/>
            <person name="Thompson C."/>
            <person name="Bartholomeu D.C."/>
            <person name="Luckemeyer D.D."/>
            <person name="Bahia D."/>
            <person name="Loreto E."/>
            <person name="Prestes E.B."/>
            <person name="Lima F.M."/>
            <person name="Rodrigues-Luiz G."/>
            <person name="Vallejo G.A."/>
            <person name="Filho J.F."/>
            <person name="Monteiro K.M."/>
            <person name="Tyler K.M."/>
            <person name="de Almeida L.G."/>
            <person name="Ortiz M.F."/>
            <person name="Siervo M.A."/>
            <person name="de Moraes M.H."/>
            <person name="Cunha O.L."/>
            <person name="Mendonca-Neto R."/>
            <person name="Silva R."/>
            <person name="Teixeira S.M."/>
            <person name="Murta S.M."/>
            <person name="Sincero T.C."/>
            <person name="Mendes T.A."/>
            <person name="Urmenyi T.P."/>
            <person name="Silva V.G."/>
            <person name="da Rocha W.D."/>
            <person name="Andersson B."/>
            <person name="Romanha A.J."/>
            <person name="Steindel M."/>
            <person name="de Vasconcelos A.T."/>
            <person name="Grisard E.C."/>
        </authorList>
    </citation>
    <scope>NUCLEOTIDE SEQUENCE [LARGE SCALE GENOMIC DNA]</scope>
    <source>
        <strain evidence="2 3">SC58</strain>
    </source>
</reference>
<keyword evidence="3" id="KW-1185">Reference proteome</keyword>
<gene>
    <name evidence="2" type="ORF">TRSC58_07456</name>
</gene>
<accession>A0A061IV91</accession>
<evidence type="ECO:0000313" key="2">
    <source>
        <dbReference type="EMBL" id="ESL04967.1"/>
    </source>
</evidence>
<proteinExistence type="predicted"/>
<dbReference type="VEuPathDB" id="TriTrypDB:TRSC58_07456"/>
<keyword evidence="1" id="KW-0472">Membrane</keyword>
<keyword evidence="1" id="KW-1133">Transmembrane helix</keyword>